<comment type="caution">
    <text evidence="2">The sequence shown here is derived from an EMBL/GenBank/DDBJ whole genome shotgun (WGS) entry which is preliminary data.</text>
</comment>
<name>A0ABP0C4D2_9PEZI</name>
<proteinExistence type="predicted"/>
<dbReference type="Proteomes" id="UP001642406">
    <property type="component" value="Unassembled WGS sequence"/>
</dbReference>
<dbReference type="SUPFAM" id="SSF48371">
    <property type="entry name" value="ARM repeat"/>
    <property type="match status" value="1"/>
</dbReference>
<protein>
    <submittedName>
        <fullName evidence="2">Uncharacterized protein</fullName>
    </submittedName>
</protein>
<evidence type="ECO:0000313" key="3">
    <source>
        <dbReference type="Proteomes" id="UP001642406"/>
    </source>
</evidence>
<dbReference type="InterPro" id="IPR011989">
    <property type="entry name" value="ARM-like"/>
</dbReference>
<dbReference type="Gene3D" id="1.25.10.10">
    <property type="entry name" value="Leucine-rich Repeat Variant"/>
    <property type="match status" value="1"/>
</dbReference>
<evidence type="ECO:0000313" key="2">
    <source>
        <dbReference type="EMBL" id="CAK7226870.1"/>
    </source>
</evidence>
<dbReference type="InterPro" id="IPR016024">
    <property type="entry name" value="ARM-type_fold"/>
</dbReference>
<gene>
    <name evidence="2" type="ORF">SBRCBS47491_006374</name>
</gene>
<feature type="compositionally biased region" description="Basic and acidic residues" evidence="1">
    <location>
        <begin position="373"/>
        <end position="402"/>
    </location>
</feature>
<evidence type="ECO:0000256" key="1">
    <source>
        <dbReference type="SAM" id="MobiDB-lite"/>
    </source>
</evidence>
<sequence>MSETTAAAAAPSSFLASLGLYDIDWSQLDHAYGPADDTPGHLETLYQASRKKTDTDQKDGTDDDKQATSALYELDGSIAHQGSRYSASEAAVPFVYAILGGAEDESRYRIDILAFLGRLAVGNPEAFIPGGINTVLWRAETATKQAPAWAAEEEQRRNDWVAEAEAAGDETELKRRRLQVMIKHDPEDEARTAAVELGCYDAVRRGLPAVLSFLQLSRENSPAVRSEAVLLLSMFPESPEVEASEKALRELLERETVATVRGSALLALAMLRKKQKGDTSNTNYEAAGGVQKLLEEMHAVAKARWEKDSSDTDAAFEQWCCAAALVMLLGVEEVSTAILVDVVAPLKDDKDVFLKYQPGKQSKEKKDEEDEAKNEHSEDQKEGEGSEDQKQSERNEDKKKEEESESFSFAPLDLDGLCGALLADVKGSAHPEVARAMMGALVQAEGFSALELAHTVLSLAFDGEAPGSSTGTGNKDKLQPPFGQLTVLQQDTVKALTNVSDFCWKYADYKATLKYWGLPNQRDELTAYVEGKAAEEAK</sequence>
<feature type="region of interest" description="Disordered" evidence="1">
    <location>
        <begin position="357"/>
        <end position="406"/>
    </location>
</feature>
<dbReference type="EMBL" id="CAWUHC010000062">
    <property type="protein sequence ID" value="CAK7226870.1"/>
    <property type="molecule type" value="Genomic_DNA"/>
</dbReference>
<keyword evidence="3" id="KW-1185">Reference proteome</keyword>
<accession>A0ABP0C4D2</accession>
<reference evidence="2 3" key="1">
    <citation type="submission" date="2024-01" db="EMBL/GenBank/DDBJ databases">
        <authorList>
            <person name="Allen C."/>
            <person name="Tagirdzhanova G."/>
        </authorList>
    </citation>
    <scope>NUCLEOTIDE SEQUENCE [LARGE SCALE GENOMIC DNA]</scope>
</reference>
<organism evidence="2 3">
    <name type="scientific">Sporothrix bragantina</name>
    <dbReference type="NCBI Taxonomy" id="671064"/>
    <lineage>
        <taxon>Eukaryota</taxon>
        <taxon>Fungi</taxon>
        <taxon>Dikarya</taxon>
        <taxon>Ascomycota</taxon>
        <taxon>Pezizomycotina</taxon>
        <taxon>Sordariomycetes</taxon>
        <taxon>Sordariomycetidae</taxon>
        <taxon>Ophiostomatales</taxon>
        <taxon>Ophiostomataceae</taxon>
        <taxon>Sporothrix</taxon>
    </lineage>
</organism>